<evidence type="ECO:0000256" key="3">
    <source>
        <dbReference type="ARBA" id="ARBA00022692"/>
    </source>
</evidence>
<keyword evidence="3 8" id="KW-0812">Transmembrane</keyword>
<feature type="transmembrane region" description="Helical" evidence="8">
    <location>
        <begin position="279"/>
        <end position="300"/>
    </location>
</feature>
<protein>
    <submittedName>
        <fullName evidence="9">Unannotated protein</fullName>
    </submittedName>
</protein>
<sequence length="527" mass="57203">MFKDTLVVAIGTAISRLTGLLRVVVFGIIIGQTALADAFDGANNSPNSIYELLVGGLLAASLVPLFTRFTEDNDEEATNAVVSVSLIVLGIATAVAIALAPLIFRLFSLHVSPLVDPQQFRHVGTVMTRIFLVQIFFYGLTAIASALLNARRHFFAAAWCPVLSNVITITMLLIIPFTRDGTPGLQDVLTDHTFFWLFTLSATGGVMAMGLVLIPALKKAKISLKFTPNFSHPAVRTMVKLSSWTFGYVVTNQIALVVIKNLAEPGSGNQDAYSKAFTFFMLPHGLLAISIATTFVPELVRRVRAGDKDGFGSWLTAGVRWISILTIPASVAIVILAHPIISAILEHGHFDSLASHNTSRALAGFSIGLAGFSIYIFCLRGFYAHEDTRTPFFINVFENALNIALALVLVNRHGVLGLGMSFGIAYMVSSVLVLWLLHKKYAAVKWLSLLSLLWRAVIGSAVMGVTIWWLAYLLHPRSGMSQLAELFLCIGAGLIVYITALYALQVPEMRNLASVLPTRGTDHDTTL</sequence>
<dbReference type="PRINTS" id="PR01806">
    <property type="entry name" value="VIRFACTRMVIN"/>
</dbReference>
<dbReference type="CDD" id="cd13123">
    <property type="entry name" value="MATE_MurJ_like"/>
    <property type="match status" value="1"/>
</dbReference>
<keyword evidence="2" id="KW-1003">Cell membrane</keyword>
<evidence type="ECO:0000256" key="7">
    <source>
        <dbReference type="ARBA" id="ARBA00023136"/>
    </source>
</evidence>
<keyword evidence="5" id="KW-0573">Peptidoglycan synthesis</keyword>
<feature type="transmembrane region" description="Helical" evidence="8">
    <location>
        <begin position="449"/>
        <end position="471"/>
    </location>
</feature>
<organism evidence="9">
    <name type="scientific">freshwater metagenome</name>
    <dbReference type="NCBI Taxonomy" id="449393"/>
    <lineage>
        <taxon>unclassified sequences</taxon>
        <taxon>metagenomes</taxon>
        <taxon>ecological metagenomes</taxon>
    </lineage>
</organism>
<dbReference type="GO" id="GO:0015648">
    <property type="term" value="F:lipid-linked peptidoglycan transporter activity"/>
    <property type="evidence" value="ECO:0007669"/>
    <property type="project" value="TreeGrafter"/>
</dbReference>
<feature type="transmembrane region" description="Helical" evidence="8">
    <location>
        <begin position="321"/>
        <end position="341"/>
    </location>
</feature>
<dbReference type="NCBIfam" id="TIGR01695">
    <property type="entry name" value="murJ_mviN"/>
    <property type="match status" value="1"/>
</dbReference>
<name>A0A6J6N7K2_9ZZZZ</name>
<dbReference type="PANTHER" id="PTHR47019">
    <property type="entry name" value="LIPID II FLIPPASE MURJ"/>
    <property type="match status" value="1"/>
</dbReference>
<evidence type="ECO:0000256" key="6">
    <source>
        <dbReference type="ARBA" id="ARBA00022989"/>
    </source>
</evidence>
<feature type="transmembrane region" description="Helical" evidence="8">
    <location>
        <begin position="238"/>
        <end position="259"/>
    </location>
</feature>
<evidence type="ECO:0000256" key="1">
    <source>
        <dbReference type="ARBA" id="ARBA00004651"/>
    </source>
</evidence>
<proteinExistence type="predicted"/>
<feature type="transmembrane region" description="Helical" evidence="8">
    <location>
        <begin position="127"/>
        <end position="147"/>
    </location>
</feature>
<comment type="subcellular location">
    <subcellularLocation>
        <location evidence="1">Cell membrane</location>
        <topology evidence="1">Multi-pass membrane protein</topology>
    </subcellularLocation>
</comment>
<accession>A0A6J6N7K2</accession>
<evidence type="ECO:0000256" key="8">
    <source>
        <dbReference type="SAM" id="Phobius"/>
    </source>
</evidence>
<evidence type="ECO:0000256" key="5">
    <source>
        <dbReference type="ARBA" id="ARBA00022984"/>
    </source>
</evidence>
<feature type="transmembrane region" description="Helical" evidence="8">
    <location>
        <begin position="81"/>
        <end position="107"/>
    </location>
</feature>
<dbReference type="GO" id="GO:0034204">
    <property type="term" value="P:lipid translocation"/>
    <property type="evidence" value="ECO:0007669"/>
    <property type="project" value="TreeGrafter"/>
</dbReference>
<feature type="transmembrane region" description="Helical" evidence="8">
    <location>
        <begin position="49"/>
        <end position="69"/>
    </location>
</feature>
<keyword evidence="7 8" id="KW-0472">Membrane</keyword>
<evidence type="ECO:0000256" key="4">
    <source>
        <dbReference type="ARBA" id="ARBA00022960"/>
    </source>
</evidence>
<dbReference type="InterPro" id="IPR051050">
    <property type="entry name" value="Lipid_II_flippase_MurJ/MviN"/>
</dbReference>
<feature type="transmembrane region" description="Helical" evidence="8">
    <location>
        <begin position="483"/>
        <end position="504"/>
    </location>
</feature>
<dbReference type="PANTHER" id="PTHR47019:SF1">
    <property type="entry name" value="LIPID II FLIPPASE MURJ"/>
    <property type="match status" value="1"/>
</dbReference>
<evidence type="ECO:0000313" key="9">
    <source>
        <dbReference type="EMBL" id="CAB4682106.1"/>
    </source>
</evidence>
<keyword evidence="6 8" id="KW-1133">Transmembrane helix</keyword>
<dbReference type="GO" id="GO:0009252">
    <property type="term" value="P:peptidoglycan biosynthetic process"/>
    <property type="evidence" value="ECO:0007669"/>
    <property type="project" value="UniProtKB-KW"/>
</dbReference>
<dbReference type="InterPro" id="IPR004268">
    <property type="entry name" value="MurJ"/>
</dbReference>
<feature type="transmembrane region" description="Helical" evidence="8">
    <location>
        <begin position="154"/>
        <end position="175"/>
    </location>
</feature>
<dbReference type="PIRSF" id="PIRSF002869">
    <property type="entry name" value="MviN"/>
    <property type="match status" value="1"/>
</dbReference>
<dbReference type="Pfam" id="PF03023">
    <property type="entry name" value="MurJ"/>
    <property type="match status" value="1"/>
</dbReference>
<feature type="transmembrane region" description="Helical" evidence="8">
    <location>
        <begin position="7"/>
        <end position="29"/>
    </location>
</feature>
<feature type="transmembrane region" description="Helical" evidence="8">
    <location>
        <begin position="392"/>
        <end position="410"/>
    </location>
</feature>
<feature type="transmembrane region" description="Helical" evidence="8">
    <location>
        <begin position="195"/>
        <end position="217"/>
    </location>
</feature>
<keyword evidence="4" id="KW-0133">Cell shape</keyword>
<dbReference type="GO" id="GO:0008360">
    <property type="term" value="P:regulation of cell shape"/>
    <property type="evidence" value="ECO:0007669"/>
    <property type="project" value="UniProtKB-KW"/>
</dbReference>
<gene>
    <name evidence="9" type="ORF">UFOPK2334_01240</name>
</gene>
<feature type="transmembrane region" description="Helical" evidence="8">
    <location>
        <begin position="361"/>
        <end position="380"/>
    </location>
</feature>
<reference evidence="9" key="1">
    <citation type="submission" date="2020-05" db="EMBL/GenBank/DDBJ databases">
        <authorList>
            <person name="Chiriac C."/>
            <person name="Salcher M."/>
            <person name="Ghai R."/>
            <person name="Kavagutti S V."/>
        </authorList>
    </citation>
    <scope>NUCLEOTIDE SEQUENCE</scope>
</reference>
<dbReference type="GO" id="GO:0005886">
    <property type="term" value="C:plasma membrane"/>
    <property type="evidence" value="ECO:0007669"/>
    <property type="project" value="UniProtKB-SubCell"/>
</dbReference>
<dbReference type="EMBL" id="CAEZXA010000129">
    <property type="protein sequence ID" value="CAB4682106.1"/>
    <property type="molecule type" value="Genomic_DNA"/>
</dbReference>
<feature type="transmembrane region" description="Helical" evidence="8">
    <location>
        <begin position="416"/>
        <end position="437"/>
    </location>
</feature>
<dbReference type="AlphaFoldDB" id="A0A6J6N7K2"/>
<evidence type="ECO:0000256" key="2">
    <source>
        <dbReference type="ARBA" id="ARBA00022475"/>
    </source>
</evidence>